<keyword evidence="1" id="KW-0812">Transmembrane</keyword>
<dbReference type="Proteomes" id="UP000702209">
    <property type="component" value="Unassembled WGS sequence"/>
</dbReference>
<feature type="chain" id="PRO_5046462947" description="DUF8020 domain-containing protein" evidence="2">
    <location>
        <begin position="22"/>
        <end position="196"/>
    </location>
</feature>
<accession>A0ABS0CME3</accession>
<evidence type="ECO:0000313" key="5">
    <source>
        <dbReference type="Proteomes" id="UP000702209"/>
    </source>
</evidence>
<dbReference type="InterPro" id="IPR058333">
    <property type="entry name" value="DUF8020"/>
</dbReference>
<protein>
    <recommendedName>
        <fullName evidence="3">DUF8020 domain-containing protein</fullName>
    </recommendedName>
</protein>
<keyword evidence="2" id="KW-0732">Signal</keyword>
<feature type="signal peptide" evidence="2">
    <location>
        <begin position="1"/>
        <end position="21"/>
    </location>
</feature>
<evidence type="ECO:0000259" key="3">
    <source>
        <dbReference type="Pfam" id="PF26059"/>
    </source>
</evidence>
<dbReference type="RefSeq" id="WP_195129127.1">
    <property type="nucleotide sequence ID" value="NZ_JADLQX010000006.1"/>
</dbReference>
<evidence type="ECO:0000313" key="4">
    <source>
        <dbReference type="EMBL" id="MBF6297790.1"/>
    </source>
</evidence>
<feature type="domain" description="DUF8020" evidence="3">
    <location>
        <begin position="48"/>
        <end position="119"/>
    </location>
</feature>
<comment type="caution">
    <text evidence="4">The sequence shown here is derived from an EMBL/GenBank/DDBJ whole genome shotgun (WGS) entry which is preliminary data.</text>
</comment>
<evidence type="ECO:0000256" key="1">
    <source>
        <dbReference type="SAM" id="Phobius"/>
    </source>
</evidence>
<reference evidence="4 5" key="1">
    <citation type="submission" date="2020-10" db="EMBL/GenBank/DDBJ databases">
        <title>Identification of Nocardia species via Next-generation sequencing and recognition of intraspecies genetic diversity.</title>
        <authorList>
            <person name="Li P."/>
            <person name="Li P."/>
            <person name="Lu B."/>
        </authorList>
    </citation>
    <scope>NUCLEOTIDE SEQUENCE [LARGE SCALE GENOMIC DNA]</scope>
    <source>
        <strain evidence="4 5">BJ06-0157</strain>
    </source>
</reference>
<gene>
    <name evidence="4" type="ORF">IU459_09555</name>
</gene>
<name>A0ABS0CME3_9NOCA</name>
<keyword evidence="5" id="KW-1185">Reference proteome</keyword>
<feature type="transmembrane region" description="Helical" evidence="1">
    <location>
        <begin position="145"/>
        <end position="171"/>
    </location>
</feature>
<dbReference type="Pfam" id="PF26059">
    <property type="entry name" value="DUF8020"/>
    <property type="match status" value="1"/>
</dbReference>
<keyword evidence="1" id="KW-0472">Membrane</keyword>
<keyword evidence="1" id="KW-1133">Transmembrane helix</keyword>
<proteinExistence type="predicted"/>
<sequence length="196" mass="19582">MNIRKYVATAMLAIGATAVTAGTAYGSPSAAPAATTAPVLTDQGIDHGIGYQSVLDSDARLVTTVANGKFSLTGETVTLADANGAPVATIPLAHQIGEQRVALAPVVADEGRRLELTNSAVPTGTDISYAGDQYRLQRAGQAAGIGALIGALIGLPLLIGIIPGAVFGALLGAAIGYSMPVPDEIDNPRPAATPVG</sequence>
<dbReference type="EMBL" id="JADLQX010000006">
    <property type="protein sequence ID" value="MBF6297790.1"/>
    <property type="molecule type" value="Genomic_DNA"/>
</dbReference>
<organism evidence="4 5">
    <name type="scientific">Nocardia amamiensis</name>
    <dbReference type="NCBI Taxonomy" id="404578"/>
    <lineage>
        <taxon>Bacteria</taxon>
        <taxon>Bacillati</taxon>
        <taxon>Actinomycetota</taxon>
        <taxon>Actinomycetes</taxon>
        <taxon>Mycobacteriales</taxon>
        <taxon>Nocardiaceae</taxon>
        <taxon>Nocardia</taxon>
    </lineage>
</organism>
<evidence type="ECO:0000256" key="2">
    <source>
        <dbReference type="SAM" id="SignalP"/>
    </source>
</evidence>